<dbReference type="RefSeq" id="WP_169525669.1">
    <property type="nucleotide sequence ID" value="NZ_JAAMPU010000094.1"/>
</dbReference>
<evidence type="ECO:0000313" key="2">
    <source>
        <dbReference type="EMBL" id="NMH26662.1"/>
    </source>
</evidence>
<protein>
    <submittedName>
        <fullName evidence="2">WxcM-like domain-containing protein</fullName>
    </submittedName>
</protein>
<dbReference type="SUPFAM" id="SSF51182">
    <property type="entry name" value="RmlC-like cupins"/>
    <property type="match status" value="1"/>
</dbReference>
<evidence type="ECO:0000313" key="3">
    <source>
        <dbReference type="Proteomes" id="UP000712080"/>
    </source>
</evidence>
<gene>
    <name evidence="2" type="ORF">G6047_01335</name>
</gene>
<dbReference type="Proteomes" id="UP000712080">
    <property type="component" value="Unassembled WGS sequence"/>
</dbReference>
<dbReference type="Pfam" id="PF05523">
    <property type="entry name" value="FdtA"/>
    <property type="match status" value="1"/>
</dbReference>
<organism evidence="2 3">
    <name type="scientific">Flavobacterium silvaticum</name>
    <dbReference type="NCBI Taxonomy" id="1852020"/>
    <lineage>
        <taxon>Bacteria</taxon>
        <taxon>Pseudomonadati</taxon>
        <taxon>Bacteroidota</taxon>
        <taxon>Flavobacteriia</taxon>
        <taxon>Flavobacteriales</taxon>
        <taxon>Flavobacteriaceae</taxon>
        <taxon>Flavobacterium</taxon>
    </lineage>
</organism>
<keyword evidence="3" id="KW-1185">Reference proteome</keyword>
<dbReference type="EMBL" id="JAAMPU010000094">
    <property type="protein sequence ID" value="NMH26662.1"/>
    <property type="molecule type" value="Genomic_DNA"/>
</dbReference>
<dbReference type="Gene3D" id="2.60.120.10">
    <property type="entry name" value="Jelly Rolls"/>
    <property type="match status" value="1"/>
</dbReference>
<dbReference type="InterPro" id="IPR008894">
    <property type="entry name" value="QdtA_cupin_dom"/>
</dbReference>
<proteinExistence type="predicted"/>
<dbReference type="InterPro" id="IPR014710">
    <property type="entry name" value="RmlC-like_jellyroll"/>
</dbReference>
<dbReference type="AlphaFoldDB" id="A0A972FRH6"/>
<comment type="caution">
    <text evidence="2">The sequence shown here is derived from an EMBL/GenBank/DDBJ whole genome shotgun (WGS) entry which is preliminary data.</text>
</comment>
<dbReference type="CDD" id="cd20292">
    <property type="entry name" value="cupin_QdtA-like"/>
    <property type="match status" value="1"/>
</dbReference>
<name>A0A972FRH6_9FLAO</name>
<sequence length="132" mass="14873">MQIELIQIPVVRDHRGNLGIVEGNTIPFALKRVYYLFDVPSGAKRGGHSHIEQEELLLALSGSFDVILHDGLKQHRITLNKPDTGLLVPKQTWRELENFSSGSVCMVISSGEFDESDYIRDFDSFIESSRAQ</sequence>
<dbReference type="InterPro" id="IPR011051">
    <property type="entry name" value="RmlC_Cupin_sf"/>
</dbReference>
<accession>A0A972FRH6</accession>
<evidence type="ECO:0000259" key="1">
    <source>
        <dbReference type="Pfam" id="PF05523"/>
    </source>
</evidence>
<reference evidence="2" key="1">
    <citation type="submission" date="2020-02" db="EMBL/GenBank/DDBJ databases">
        <title>Flavobacterium sp. genome.</title>
        <authorList>
            <person name="Jung H.S."/>
            <person name="Baek J.H."/>
            <person name="Jeon C.O."/>
        </authorList>
    </citation>
    <scope>NUCLEOTIDE SEQUENCE</scope>
    <source>
        <strain evidence="2">SE-s28</strain>
    </source>
</reference>
<feature type="domain" description="Sugar 3,4-ketoisomerase QdtA cupin" evidence="1">
    <location>
        <begin position="2"/>
        <end position="128"/>
    </location>
</feature>